<feature type="domain" description="SET" evidence="5">
    <location>
        <begin position="78"/>
        <end position="347"/>
    </location>
</feature>
<keyword evidence="3" id="KW-0949">S-adenosyl-L-methionine</keyword>
<dbReference type="EMBL" id="BNCP01000059">
    <property type="protein sequence ID" value="GIL90715.1"/>
    <property type="molecule type" value="Genomic_DNA"/>
</dbReference>
<dbReference type="PROSITE" id="PS50280">
    <property type="entry name" value="SET"/>
    <property type="match status" value="1"/>
</dbReference>
<organism evidence="6 8">
    <name type="scientific">Volvox reticuliferus</name>
    <dbReference type="NCBI Taxonomy" id="1737510"/>
    <lineage>
        <taxon>Eukaryota</taxon>
        <taxon>Viridiplantae</taxon>
        <taxon>Chlorophyta</taxon>
        <taxon>core chlorophytes</taxon>
        <taxon>Chlorophyceae</taxon>
        <taxon>CS clade</taxon>
        <taxon>Chlamydomonadales</taxon>
        <taxon>Volvocaceae</taxon>
        <taxon>Volvox</taxon>
    </lineage>
</organism>
<dbReference type="Pfam" id="PF00856">
    <property type="entry name" value="SET"/>
    <property type="match status" value="1"/>
</dbReference>
<name>A0A8J4FZN4_9CHLO</name>
<dbReference type="Gene3D" id="3.90.1410.10">
    <property type="entry name" value="set domain protein methyltransferase, domain 1"/>
    <property type="match status" value="1"/>
</dbReference>
<dbReference type="Pfam" id="PF09273">
    <property type="entry name" value="Rubis-subs-bind"/>
    <property type="match status" value="1"/>
</dbReference>
<accession>A0A8J4FZN4</accession>
<gene>
    <name evidence="6" type="ORF">Vretifemale_18486</name>
    <name evidence="7" type="ORF">Vretimale_15807</name>
</gene>
<dbReference type="Proteomes" id="UP000747110">
    <property type="component" value="Unassembled WGS sequence"/>
</dbReference>
<dbReference type="InterPro" id="IPR036464">
    <property type="entry name" value="Rubisco_LSMT_subst-bd_sf"/>
</dbReference>
<dbReference type="OrthoDB" id="341421at2759"/>
<dbReference type="PANTHER" id="PTHR13271">
    <property type="entry name" value="UNCHARACTERIZED PUTATIVE METHYLTRANSFERASE"/>
    <property type="match status" value="1"/>
</dbReference>
<evidence type="ECO:0000256" key="1">
    <source>
        <dbReference type="ARBA" id="ARBA00022603"/>
    </source>
</evidence>
<dbReference type="Gene3D" id="3.90.1420.10">
    <property type="entry name" value="Rubisco LSMT, substrate-binding domain"/>
    <property type="match status" value="1"/>
</dbReference>
<dbReference type="InterPro" id="IPR015353">
    <property type="entry name" value="Rubisco_LSMT_subst-bd"/>
</dbReference>
<comment type="caution">
    <text evidence="6">The sequence shown here is derived from an EMBL/GenBank/DDBJ whole genome shotgun (WGS) entry which is preliminary data.</text>
</comment>
<evidence type="ECO:0000313" key="6">
    <source>
        <dbReference type="EMBL" id="GIL90715.1"/>
    </source>
</evidence>
<feature type="region of interest" description="Disordered" evidence="4">
    <location>
        <begin position="1"/>
        <end position="59"/>
    </location>
</feature>
<dbReference type="InterPro" id="IPR050600">
    <property type="entry name" value="SETD3_SETD6_MTase"/>
</dbReference>
<dbReference type="AlphaFoldDB" id="A0A8J4FZN4"/>
<evidence type="ECO:0000313" key="7">
    <source>
        <dbReference type="EMBL" id="GIM12461.1"/>
    </source>
</evidence>
<feature type="compositionally biased region" description="Low complexity" evidence="4">
    <location>
        <begin position="46"/>
        <end position="55"/>
    </location>
</feature>
<keyword evidence="1" id="KW-0489">Methyltransferase</keyword>
<evidence type="ECO:0000256" key="4">
    <source>
        <dbReference type="SAM" id="MobiDB-lite"/>
    </source>
</evidence>
<reference evidence="6" key="1">
    <citation type="journal article" date="2021" name="Proc. Natl. Acad. Sci. U.S.A.">
        <title>Three genomes in the algal genus Volvox reveal the fate of a haploid sex-determining region after a transition to homothallism.</title>
        <authorList>
            <person name="Yamamoto K."/>
            <person name="Hamaji T."/>
            <person name="Kawai-Toyooka H."/>
            <person name="Matsuzaki R."/>
            <person name="Takahashi F."/>
            <person name="Nishimura Y."/>
            <person name="Kawachi M."/>
            <person name="Noguchi H."/>
            <person name="Minakuchi Y."/>
            <person name="Umen J.G."/>
            <person name="Toyoda A."/>
            <person name="Nozaki H."/>
        </authorList>
    </citation>
    <scope>NUCLEOTIDE SEQUENCE</scope>
    <source>
        <strain evidence="7">NIES-3785</strain>
        <strain evidence="6">NIES-3786</strain>
    </source>
</reference>
<proteinExistence type="predicted"/>
<dbReference type="PANTHER" id="PTHR13271:SF133">
    <property type="entry name" value="SET DOMAIN-CONTAINING PROTEIN"/>
    <property type="match status" value="1"/>
</dbReference>
<dbReference type="GO" id="GO:0016279">
    <property type="term" value="F:protein-lysine N-methyltransferase activity"/>
    <property type="evidence" value="ECO:0007669"/>
    <property type="project" value="TreeGrafter"/>
</dbReference>
<dbReference type="SUPFAM" id="SSF81822">
    <property type="entry name" value="RuBisCo LSMT C-terminal, substrate-binding domain"/>
    <property type="match status" value="1"/>
</dbReference>
<dbReference type="SUPFAM" id="SSF82199">
    <property type="entry name" value="SET domain"/>
    <property type="match status" value="1"/>
</dbReference>
<dbReference type="GO" id="GO:0032259">
    <property type="term" value="P:methylation"/>
    <property type="evidence" value="ECO:0007669"/>
    <property type="project" value="UniProtKB-KW"/>
</dbReference>
<evidence type="ECO:0000313" key="8">
    <source>
        <dbReference type="Proteomes" id="UP000747110"/>
    </source>
</evidence>
<dbReference type="EMBL" id="BNCQ01000043">
    <property type="protein sequence ID" value="GIM12461.1"/>
    <property type="molecule type" value="Genomic_DNA"/>
</dbReference>
<keyword evidence="2" id="KW-0808">Transferase</keyword>
<evidence type="ECO:0000256" key="3">
    <source>
        <dbReference type="ARBA" id="ARBA00022691"/>
    </source>
</evidence>
<keyword evidence="8" id="KW-1185">Reference proteome</keyword>
<dbReference type="InterPro" id="IPR046341">
    <property type="entry name" value="SET_dom_sf"/>
</dbReference>
<dbReference type="Proteomes" id="UP000722791">
    <property type="component" value="Unassembled WGS sequence"/>
</dbReference>
<protein>
    <recommendedName>
        <fullName evidence="5">SET domain-containing protein</fullName>
    </recommendedName>
</protein>
<sequence>MHLQQLGHPPRGGLANVAAHRRVLSTRGAGRFAPTEPTPQPPPPQVQQQSQQQSQQPPPVILDDWRTQAFMSWARGPASIRFAGVRPSTFAGVRGLAASSDIAPEALVVEVPRRSAVVLAPKQRNPCPDMVTDDWWKSAPWFAKMAAMLLWHKSRGSQSPLALWLAQLPADTGVPVRWNERQIAALQYPHLITQVKEQQREWQQLYDDLVNKGTPPGAQPPPREDFIWAMSCVRSRTFSGPYVGSTLQDRLRTAGLVAVLALGNTVLGLADPQKTLSAAIAVLLFNVLYEVILSRSLRQYAICPLIDFFNHSSAVQSEVSYNYFGDSYSVVASREFKKGEQVFISYGPQSNDSLMQYYGFAEANNPHDVYVMTDMLRWVTAVRTVGQSRLDALRASALAVSLQQVVIQRAGFPAEALQAIRFLMASDKEAAAGISSFSKPVSPDQEAQLALVLADVVRRELEQLGSSLQEDMALLNGGGGSGGGGRKGGLLAAEAAAVAFRLEKKRVLTAVLQGMGA</sequence>
<dbReference type="InterPro" id="IPR001214">
    <property type="entry name" value="SET_dom"/>
</dbReference>
<evidence type="ECO:0000259" key="5">
    <source>
        <dbReference type="PROSITE" id="PS50280"/>
    </source>
</evidence>
<feature type="compositionally biased region" description="Pro residues" evidence="4">
    <location>
        <begin position="36"/>
        <end position="45"/>
    </location>
</feature>
<dbReference type="CDD" id="cd10527">
    <property type="entry name" value="SET_LSMT"/>
    <property type="match status" value="1"/>
</dbReference>
<evidence type="ECO:0000256" key="2">
    <source>
        <dbReference type="ARBA" id="ARBA00022679"/>
    </source>
</evidence>